<gene>
    <name evidence="2" type="ORF">WH91_20375</name>
</gene>
<keyword evidence="1" id="KW-0812">Transmembrane</keyword>
<dbReference type="InterPro" id="IPR009325">
    <property type="entry name" value="DUF983"/>
</dbReference>
<name>A0ABR5DTK5_9HYPH</name>
<feature type="transmembrane region" description="Helical" evidence="1">
    <location>
        <begin position="89"/>
        <end position="107"/>
    </location>
</feature>
<sequence length="128" mass="14324">MIDQHGVSVEKRAWPAIRRGLKCKCPNCGKGWLFHHYLEQVKHCAKCNEPLAHYNVGLFLPLVVITVVIHVLAFVMLELELNGHGSPLLYLYAVVPLSIMLPIAILPSSKGAILGLMWAKGWSDEQDR</sequence>
<accession>A0ABR5DTK5</accession>
<keyword evidence="1" id="KW-0472">Membrane</keyword>
<dbReference type="RefSeq" id="WP_046172825.1">
    <property type="nucleotide sequence ID" value="NZ_FOMB01000014.1"/>
</dbReference>
<protein>
    <recommendedName>
        <fullName evidence="4">DUF983 domain-containing protein</fullName>
    </recommendedName>
</protein>
<comment type="caution">
    <text evidence="2">The sequence shown here is derived from an EMBL/GenBank/DDBJ whole genome shotgun (WGS) entry which is preliminary data.</text>
</comment>
<dbReference type="EMBL" id="LAPV01000192">
    <property type="protein sequence ID" value="KKC31333.1"/>
    <property type="molecule type" value="Genomic_DNA"/>
</dbReference>
<evidence type="ECO:0008006" key="4">
    <source>
        <dbReference type="Google" id="ProtNLM"/>
    </source>
</evidence>
<organism evidence="2 3">
    <name type="scientific">Devosia psychrophila</name>
    <dbReference type="NCBI Taxonomy" id="728005"/>
    <lineage>
        <taxon>Bacteria</taxon>
        <taxon>Pseudomonadati</taxon>
        <taxon>Pseudomonadota</taxon>
        <taxon>Alphaproteobacteria</taxon>
        <taxon>Hyphomicrobiales</taxon>
        <taxon>Devosiaceae</taxon>
        <taxon>Devosia</taxon>
    </lineage>
</organism>
<evidence type="ECO:0000256" key="1">
    <source>
        <dbReference type="SAM" id="Phobius"/>
    </source>
</evidence>
<feature type="transmembrane region" description="Helical" evidence="1">
    <location>
        <begin position="56"/>
        <end position="77"/>
    </location>
</feature>
<proteinExistence type="predicted"/>
<reference evidence="2 3" key="1">
    <citation type="submission" date="2015-03" db="EMBL/GenBank/DDBJ databases">
        <authorList>
            <person name="Lepp D."/>
            <person name="Hassan Y.I."/>
            <person name="Li X.-Z."/>
            <person name="Zhou T."/>
        </authorList>
    </citation>
    <scope>NUCLEOTIDE SEQUENCE [LARGE SCALE GENOMIC DNA]</scope>
    <source>
        <strain evidence="2 3">Cr7-05</strain>
    </source>
</reference>
<evidence type="ECO:0000313" key="3">
    <source>
        <dbReference type="Proteomes" id="UP000033519"/>
    </source>
</evidence>
<evidence type="ECO:0000313" key="2">
    <source>
        <dbReference type="EMBL" id="KKC31333.1"/>
    </source>
</evidence>
<dbReference type="Proteomes" id="UP000033519">
    <property type="component" value="Unassembled WGS sequence"/>
</dbReference>
<keyword evidence="1" id="KW-1133">Transmembrane helix</keyword>
<keyword evidence="3" id="KW-1185">Reference proteome</keyword>
<dbReference type="Pfam" id="PF06170">
    <property type="entry name" value="DUF983"/>
    <property type="match status" value="1"/>
</dbReference>